<organism evidence="1 2">
    <name type="scientific">Pseudoalteromonas luteoviolacea DSM 6061</name>
    <dbReference type="NCBI Taxonomy" id="1365250"/>
    <lineage>
        <taxon>Bacteria</taxon>
        <taxon>Pseudomonadati</taxon>
        <taxon>Pseudomonadota</taxon>
        <taxon>Gammaproteobacteria</taxon>
        <taxon>Alteromonadales</taxon>
        <taxon>Pseudoalteromonadaceae</taxon>
        <taxon>Pseudoalteromonas</taxon>
    </lineage>
</organism>
<evidence type="ECO:0000313" key="2">
    <source>
        <dbReference type="Proteomes" id="UP000076643"/>
    </source>
</evidence>
<protein>
    <recommendedName>
        <fullName evidence="3">Peptidase M61 catalytic domain-containing protein</fullName>
    </recommendedName>
</protein>
<dbReference type="EMBL" id="AUYB01000082">
    <property type="protein sequence ID" value="KZN42669.1"/>
    <property type="molecule type" value="Genomic_DNA"/>
</dbReference>
<dbReference type="AlphaFoldDB" id="A0A166YIM6"/>
<dbReference type="SUPFAM" id="SSF55486">
    <property type="entry name" value="Metalloproteases ('zincins'), catalytic domain"/>
    <property type="match status" value="1"/>
</dbReference>
<dbReference type="PATRIC" id="fig|1365250.3.peg.1091"/>
<dbReference type="Proteomes" id="UP000076643">
    <property type="component" value="Unassembled WGS sequence"/>
</dbReference>
<evidence type="ECO:0000313" key="1">
    <source>
        <dbReference type="EMBL" id="KZN42669.1"/>
    </source>
</evidence>
<keyword evidence="2" id="KW-1185">Reference proteome</keyword>
<reference evidence="1 2" key="1">
    <citation type="submission" date="2013-07" db="EMBL/GenBank/DDBJ databases">
        <title>Comparative Genomic and Metabolomic Analysis of Twelve Strains of Pseudoalteromonas luteoviolacea.</title>
        <authorList>
            <person name="Vynne N.G."/>
            <person name="Mansson M."/>
            <person name="Gram L."/>
        </authorList>
    </citation>
    <scope>NUCLEOTIDE SEQUENCE [LARGE SCALE GENOMIC DNA]</scope>
    <source>
        <strain evidence="1 2">DSM 6061</strain>
    </source>
</reference>
<dbReference type="RefSeq" id="WP_081232369.1">
    <property type="nucleotide sequence ID" value="NZ_AQHB01000014.1"/>
</dbReference>
<gene>
    <name evidence="1" type="ORF">N475_10080</name>
</gene>
<comment type="caution">
    <text evidence="1">The sequence shown here is derived from an EMBL/GenBank/DDBJ whole genome shotgun (WGS) entry which is preliminary data.</text>
</comment>
<sequence length="275" mass="31788">MGKQGERTNLLSKLIFVCLLTINFPSKGKIVTDFGINAINNDQKVEIENWLKFGHQAVVKTLGPITQTHIPVTIDLTLSAREAVPWGQVIRGKSDGIELRVSKVAPLDALRSDWTLYHELSHLYHPLFAYQDFWLAEGFATYFQNIVMLENSIYNEAEFKVRMRKGLARGRLAVSTHSGRLDKVSSDMWRLRAYQRVYWTGVGFLLKLNMHCVKQMQGKLSRVWYQSIKVVVEKMKVKAAREVHWSLLEHWTDCPVMKSFFLFISAIEVLKAFRR</sequence>
<evidence type="ECO:0008006" key="3">
    <source>
        <dbReference type="Google" id="ProtNLM"/>
    </source>
</evidence>
<proteinExistence type="predicted"/>
<name>A0A166YIM6_9GAMM</name>
<accession>A0A166YIM6</accession>